<reference evidence="1 2" key="1">
    <citation type="submission" date="2024-04" db="EMBL/GenBank/DDBJ databases">
        <title>genome sequences of Mucor flavus KT1a and Helicostylum pulchrum KT1b strains isolation_sourced from the surface of a dry-aged beef.</title>
        <authorList>
            <person name="Toyotome T."/>
            <person name="Hosono M."/>
            <person name="Torimaru M."/>
            <person name="Fukuda K."/>
            <person name="Mikami N."/>
        </authorList>
    </citation>
    <scope>NUCLEOTIDE SEQUENCE [LARGE SCALE GENOMIC DNA]</scope>
    <source>
        <strain evidence="1 2">KT1b</strain>
    </source>
</reference>
<dbReference type="Proteomes" id="UP001476247">
    <property type="component" value="Unassembled WGS sequence"/>
</dbReference>
<accession>A0ABP9Y2A1</accession>
<keyword evidence="2" id="KW-1185">Reference proteome</keyword>
<gene>
    <name evidence="1" type="ORF">HPULCUR_006564</name>
</gene>
<comment type="caution">
    <text evidence="1">The sequence shown here is derived from an EMBL/GenBank/DDBJ whole genome shotgun (WGS) entry which is preliminary data.</text>
</comment>
<evidence type="ECO:0000313" key="2">
    <source>
        <dbReference type="Proteomes" id="UP001476247"/>
    </source>
</evidence>
<name>A0ABP9Y2A1_9FUNG</name>
<sequence>MSLKPPIEPIQHAVVDIFSINDGKLSIEQQIEVYVNDLFNVQDNKSISLEEVLEGLRYVMDYRLKNDGQPHLDKSLMKRI</sequence>
<evidence type="ECO:0000313" key="1">
    <source>
        <dbReference type="EMBL" id="GAA5801122.1"/>
    </source>
</evidence>
<proteinExistence type="predicted"/>
<protein>
    <submittedName>
        <fullName evidence="1">Uncharacterized protein</fullName>
    </submittedName>
</protein>
<dbReference type="EMBL" id="BAABUJ010000018">
    <property type="protein sequence ID" value="GAA5801122.1"/>
    <property type="molecule type" value="Genomic_DNA"/>
</dbReference>
<organism evidence="1 2">
    <name type="scientific">Helicostylum pulchrum</name>
    <dbReference type="NCBI Taxonomy" id="562976"/>
    <lineage>
        <taxon>Eukaryota</taxon>
        <taxon>Fungi</taxon>
        <taxon>Fungi incertae sedis</taxon>
        <taxon>Mucoromycota</taxon>
        <taxon>Mucoromycotina</taxon>
        <taxon>Mucoromycetes</taxon>
        <taxon>Mucorales</taxon>
        <taxon>Mucorineae</taxon>
        <taxon>Mucoraceae</taxon>
        <taxon>Helicostylum</taxon>
    </lineage>
</organism>